<protein>
    <submittedName>
        <fullName evidence="2">Uncharacterized protein</fullName>
    </submittedName>
</protein>
<sequence>MTTCNETIITEALAYAAAAIAILAPKDGRLSRQGTAMTELLRQRAGNKFSDFAISVATSQLTGEPMPGFFTTMETKRRKRRATSAPLSRPAKADPADNGG</sequence>
<dbReference type="Proteomes" id="UP000660885">
    <property type="component" value="Unassembled WGS sequence"/>
</dbReference>
<dbReference type="EMBL" id="JAETWB010000025">
    <property type="protein sequence ID" value="MBL6081330.1"/>
    <property type="molecule type" value="Genomic_DNA"/>
</dbReference>
<proteinExistence type="predicted"/>
<dbReference type="RefSeq" id="WP_202834553.1">
    <property type="nucleotide sequence ID" value="NZ_JAETWB010000025.1"/>
</dbReference>
<gene>
    <name evidence="2" type="ORF">JMJ56_25370</name>
</gene>
<accession>A0ABS1U9X1</accession>
<comment type="caution">
    <text evidence="2">The sequence shown here is derived from an EMBL/GenBank/DDBJ whole genome shotgun (WGS) entry which is preliminary data.</text>
</comment>
<reference evidence="2 3" key="1">
    <citation type="submission" date="2021-01" db="EMBL/GenBank/DDBJ databases">
        <title>Belnapia mucosa sp. nov. and Belnapia arida sp. nov., isolated from the Tabernas Desert (Almeria, Spain).</title>
        <authorList>
            <person name="Molina-Menor E."/>
            <person name="Vidal-Verdu A."/>
            <person name="Calonge A."/>
            <person name="Satari L."/>
            <person name="Pereto J."/>
            <person name="Porcar M."/>
        </authorList>
    </citation>
    <scope>NUCLEOTIDE SEQUENCE [LARGE SCALE GENOMIC DNA]</scope>
    <source>
        <strain evidence="2 3">T18</strain>
    </source>
</reference>
<evidence type="ECO:0000256" key="1">
    <source>
        <dbReference type="SAM" id="MobiDB-lite"/>
    </source>
</evidence>
<organism evidence="2 3">
    <name type="scientific">Belnapia arida</name>
    <dbReference type="NCBI Taxonomy" id="2804533"/>
    <lineage>
        <taxon>Bacteria</taxon>
        <taxon>Pseudomonadati</taxon>
        <taxon>Pseudomonadota</taxon>
        <taxon>Alphaproteobacteria</taxon>
        <taxon>Acetobacterales</taxon>
        <taxon>Roseomonadaceae</taxon>
        <taxon>Belnapia</taxon>
    </lineage>
</organism>
<feature type="compositionally biased region" description="Basic and acidic residues" evidence="1">
    <location>
        <begin position="91"/>
        <end position="100"/>
    </location>
</feature>
<keyword evidence="3" id="KW-1185">Reference proteome</keyword>
<name>A0ABS1U9X1_9PROT</name>
<feature type="region of interest" description="Disordered" evidence="1">
    <location>
        <begin position="65"/>
        <end position="100"/>
    </location>
</feature>
<evidence type="ECO:0000313" key="2">
    <source>
        <dbReference type="EMBL" id="MBL6081330.1"/>
    </source>
</evidence>
<evidence type="ECO:0000313" key="3">
    <source>
        <dbReference type="Proteomes" id="UP000660885"/>
    </source>
</evidence>